<proteinExistence type="predicted"/>
<protein>
    <recommendedName>
        <fullName evidence="4">PPM-type phosphatase domain-containing protein</fullName>
    </recommendedName>
</protein>
<gene>
    <name evidence="2" type="ORF">DJ64_24595</name>
</gene>
<dbReference type="EMBL" id="JJMG01000246">
    <property type="protein sequence ID" value="KEG37924.1"/>
    <property type="molecule type" value="Genomic_DNA"/>
</dbReference>
<sequence>MTDGMLERAGEKVDLPALLECTRDLHPREAALMLTSAVRNAADGRLADDATVTCSDWRGSQKIQRHVSSGADTEQASAGRTRSSSRDATSRPHAGA</sequence>
<reference evidence="2 3" key="1">
    <citation type="submission" date="2014-04" db="EMBL/GenBank/DDBJ databases">
        <title>Draft genome sequence of the novel Streptomyces griseorubens JSD-1 playing a role in carbon and nitrogen cycle.</title>
        <authorList>
            <consortium name="Shanghai Jiao Tong University"/>
            <person name="Feng H."/>
            <person name="Sun Y."/>
            <person name="Zhi Y."/>
            <person name="Mao L."/>
            <person name="Luo Y."/>
            <person name="Wei X."/>
            <person name="Zhou P."/>
        </authorList>
    </citation>
    <scope>NUCLEOTIDE SEQUENCE [LARGE SCALE GENOMIC DNA]</scope>
    <source>
        <strain evidence="2 3">JSD-1</strain>
    </source>
</reference>
<keyword evidence="3" id="KW-1185">Reference proteome</keyword>
<dbReference type="Proteomes" id="UP000027632">
    <property type="component" value="Unassembled WGS sequence"/>
</dbReference>
<evidence type="ECO:0000256" key="1">
    <source>
        <dbReference type="SAM" id="MobiDB-lite"/>
    </source>
</evidence>
<feature type="compositionally biased region" description="Polar residues" evidence="1">
    <location>
        <begin position="66"/>
        <end position="75"/>
    </location>
</feature>
<evidence type="ECO:0000313" key="3">
    <source>
        <dbReference type="Proteomes" id="UP000027632"/>
    </source>
</evidence>
<feature type="region of interest" description="Disordered" evidence="1">
    <location>
        <begin position="61"/>
        <end position="96"/>
    </location>
</feature>
<evidence type="ECO:0000313" key="2">
    <source>
        <dbReference type="EMBL" id="KEG37924.1"/>
    </source>
</evidence>
<accession>A0ABR4SRU9</accession>
<organism evidence="2 3">
    <name type="scientific">Streptomyces griseorubens</name>
    <dbReference type="NCBI Taxonomy" id="66897"/>
    <lineage>
        <taxon>Bacteria</taxon>
        <taxon>Bacillati</taxon>
        <taxon>Actinomycetota</taxon>
        <taxon>Actinomycetes</taxon>
        <taxon>Kitasatosporales</taxon>
        <taxon>Streptomycetaceae</taxon>
        <taxon>Streptomyces</taxon>
        <taxon>Streptomyces althioticus group</taxon>
    </lineage>
</organism>
<evidence type="ECO:0008006" key="4">
    <source>
        <dbReference type="Google" id="ProtNLM"/>
    </source>
</evidence>
<comment type="caution">
    <text evidence="2">The sequence shown here is derived from an EMBL/GenBank/DDBJ whole genome shotgun (WGS) entry which is preliminary data.</text>
</comment>
<name>A0ABR4SRU9_9ACTN</name>